<name>A0ABQ5HQ94_9ASTR</name>
<accession>A0ABQ5HQ94</accession>
<evidence type="ECO:0000313" key="2">
    <source>
        <dbReference type="Proteomes" id="UP001151760"/>
    </source>
</evidence>
<dbReference type="Proteomes" id="UP001151760">
    <property type="component" value="Unassembled WGS sequence"/>
</dbReference>
<proteinExistence type="predicted"/>
<comment type="caution">
    <text evidence="1">The sequence shown here is derived from an EMBL/GenBank/DDBJ whole genome shotgun (WGS) entry which is preliminary data.</text>
</comment>
<protein>
    <submittedName>
        <fullName evidence="1">Uncharacterized protein</fullName>
    </submittedName>
</protein>
<keyword evidence="2" id="KW-1185">Reference proteome</keyword>
<dbReference type="EMBL" id="BQNB010019881">
    <property type="protein sequence ID" value="GJT89994.1"/>
    <property type="molecule type" value="Genomic_DNA"/>
</dbReference>
<dbReference type="Gene3D" id="6.10.250.1710">
    <property type="match status" value="1"/>
</dbReference>
<gene>
    <name evidence="1" type="ORF">Tco_1078839</name>
</gene>
<organism evidence="1 2">
    <name type="scientific">Tanacetum coccineum</name>
    <dbReference type="NCBI Taxonomy" id="301880"/>
    <lineage>
        <taxon>Eukaryota</taxon>
        <taxon>Viridiplantae</taxon>
        <taxon>Streptophyta</taxon>
        <taxon>Embryophyta</taxon>
        <taxon>Tracheophyta</taxon>
        <taxon>Spermatophyta</taxon>
        <taxon>Magnoliopsida</taxon>
        <taxon>eudicotyledons</taxon>
        <taxon>Gunneridae</taxon>
        <taxon>Pentapetalae</taxon>
        <taxon>asterids</taxon>
        <taxon>campanulids</taxon>
        <taxon>Asterales</taxon>
        <taxon>Asteraceae</taxon>
        <taxon>Asteroideae</taxon>
        <taxon>Anthemideae</taxon>
        <taxon>Anthemidinae</taxon>
        <taxon>Tanacetum</taxon>
    </lineage>
</organism>
<reference evidence="1" key="1">
    <citation type="journal article" date="2022" name="Int. J. Mol. Sci.">
        <title>Draft Genome of Tanacetum Coccineum: Genomic Comparison of Closely Related Tanacetum-Family Plants.</title>
        <authorList>
            <person name="Yamashiro T."/>
            <person name="Shiraishi A."/>
            <person name="Nakayama K."/>
            <person name="Satake H."/>
        </authorList>
    </citation>
    <scope>NUCLEOTIDE SEQUENCE</scope>
</reference>
<evidence type="ECO:0000313" key="1">
    <source>
        <dbReference type="EMBL" id="GJT89994.1"/>
    </source>
</evidence>
<sequence length="93" mass="10671">MMDMTDINNEIQESLGRSYSVLYDIDEDELLGGTFQSLSTSLNCGFASVIEERINYNYVAVLIMDVSSHIEQNDKVIDIDNKGKENFKRPWRS</sequence>
<reference evidence="1" key="2">
    <citation type="submission" date="2022-01" db="EMBL/GenBank/DDBJ databases">
        <authorList>
            <person name="Yamashiro T."/>
            <person name="Shiraishi A."/>
            <person name="Satake H."/>
            <person name="Nakayama K."/>
        </authorList>
    </citation>
    <scope>NUCLEOTIDE SEQUENCE</scope>
</reference>